<sequence length="177" mass="20149">MQDCYPLPRPYCVLELSTIHNCTKQPTVKPPQSFVKPFCKMSTLARLKGYVPINIFFKDAMFSSMMGGRSTPCVGVIQGKKANLDQFGLAISDMTTRKYGMEDYPFSFFLNGYILCDNKINLKEGSNDKIFSKKKETGILHFWNRSPGARYPKKANNGARPDCRSVRKIRKRLKTGK</sequence>
<evidence type="ECO:0000313" key="2">
    <source>
        <dbReference type="EMBL" id="SBT46687.1"/>
    </source>
</evidence>
<dbReference type="EMBL" id="FLRE01000184">
    <property type="protein sequence ID" value="SBT46687.1"/>
    <property type="molecule type" value="Genomic_DNA"/>
</dbReference>
<evidence type="ECO:0000313" key="4">
    <source>
        <dbReference type="Proteomes" id="UP000078555"/>
    </source>
</evidence>
<dbReference type="Proteomes" id="UP000078550">
    <property type="component" value="Unassembled WGS sequence"/>
</dbReference>
<keyword evidence="4" id="KW-1185">Reference proteome</keyword>
<organism evidence="2 3">
    <name type="scientific">Plasmodium ovale wallikeri</name>
    <dbReference type="NCBI Taxonomy" id="864142"/>
    <lineage>
        <taxon>Eukaryota</taxon>
        <taxon>Sar</taxon>
        <taxon>Alveolata</taxon>
        <taxon>Apicomplexa</taxon>
        <taxon>Aconoidasida</taxon>
        <taxon>Haemosporida</taxon>
        <taxon>Plasmodiidae</taxon>
        <taxon>Plasmodium</taxon>
        <taxon>Plasmodium (Plasmodium)</taxon>
    </lineage>
</organism>
<proteinExistence type="predicted"/>
<evidence type="ECO:0000313" key="1">
    <source>
        <dbReference type="EMBL" id="SBT46139.1"/>
    </source>
</evidence>
<dbReference type="AlphaFoldDB" id="A0A1A8ZS28"/>
<reference evidence="3 4" key="1">
    <citation type="submission" date="2016-05" db="EMBL/GenBank/DDBJ databases">
        <authorList>
            <person name="Naeem Raeece"/>
        </authorList>
    </citation>
    <scope>NUCLEOTIDE SEQUENCE [LARGE SCALE GENOMIC DNA]</scope>
</reference>
<protein>
    <submittedName>
        <fullName evidence="2">Uncharacterized protein</fullName>
    </submittedName>
</protein>
<name>A0A1A8ZS28_PLAOA</name>
<reference evidence="2" key="2">
    <citation type="submission" date="2016-05" db="EMBL/GenBank/DDBJ databases">
        <authorList>
            <person name="Lavstsen T."/>
            <person name="Jespersen J.S."/>
        </authorList>
    </citation>
    <scope>NUCLEOTIDE SEQUENCE [LARGE SCALE GENOMIC DNA]</scope>
</reference>
<gene>
    <name evidence="1" type="ORF">POVWA1_053280</name>
    <name evidence="2" type="ORF">POVWA2_052550</name>
</gene>
<dbReference type="EMBL" id="FLRD01000138">
    <property type="protein sequence ID" value="SBT46139.1"/>
    <property type="molecule type" value="Genomic_DNA"/>
</dbReference>
<accession>A0A1A8ZS28</accession>
<evidence type="ECO:0000313" key="3">
    <source>
        <dbReference type="Proteomes" id="UP000078550"/>
    </source>
</evidence>
<dbReference type="Proteomes" id="UP000078555">
    <property type="component" value="Unassembled WGS sequence"/>
</dbReference>